<keyword evidence="2" id="KW-1185">Reference proteome</keyword>
<accession>A0ACB9P9H9</accession>
<gene>
    <name evidence="1" type="ORF">L6164_012528</name>
</gene>
<evidence type="ECO:0000313" key="2">
    <source>
        <dbReference type="Proteomes" id="UP000828941"/>
    </source>
</evidence>
<dbReference type="Proteomes" id="UP000828941">
    <property type="component" value="Chromosome 5"/>
</dbReference>
<sequence>MARSLSQANRLGVLVSDALSLTRLRRGYAAASDVLVSAGFGGSGTRSSMTGKLEGGRTEEASRASSAWGPDPVTGYYRPINYNCEVDPVELRQILWNHKVRSSPQ</sequence>
<reference evidence="1 2" key="1">
    <citation type="journal article" date="2022" name="DNA Res.">
        <title>Chromosomal-level genome assembly of the orchid tree Bauhinia variegata (Leguminosae; Cercidoideae) supports the allotetraploid origin hypothesis of Bauhinia.</title>
        <authorList>
            <person name="Zhong Y."/>
            <person name="Chen Y."/>
            <person name="Zheng D."/>
            <person name="Pang J."/>
            <person name="Liu Y."/>
            <person name="Luo S."/>
            <person name="Meng S."/>
            <person name="Qian L."/>
            <person name="Wei D."/>
            <person name="Dai S."/>
            <person name="Zhou R."/>
        </authorList>
    </citation>
    <scope>NUCLEOTIDE SEQUENCE [LARGE SCALE GENOMIC DNA]</scope>
    <source>
        <strain evidence="1">BV-YZ2020</strain>
    </source>
</reference>
<organism evidence="1 2">
    <name type="scientific">Bauhinia variegata</name>
    <name type="common">Purple orchid tree</name>
    <name type="synonym">Phanera variegata</name>
    <dbReference type="NCBI Taxonomy" id="167791"/>
    <lineage>
        <taxon>Eukaryota</taxon>
        <taxon>Viridiplantae</taxon>
        <taxon>Streptophyta</taxon>
        <taxon>Embryophyta</taxon>
        <taxon>Tracheophyta</taxon>
        <taxon>Spermatophyta</taxon>
        <taxon>Magnoliopsida</taxon>
        <taxon>eudicotyledons</taxon>
        <taxon>Gunneridae</taxon>
        <taxon>Pentapetalae</taxon>
        <taxon>rosids</taxon>
        <taxon>fabids</taxon>
        <taxon>Fabales</taxon>
        <taxon>Fabaceae</taxon>
        <taxon>Cercidoideae</taxon>
        <taxon>Cercideae</taxon>
        <taxon>Bauhiniinae</taxon>
        <taxon>Bauhinia</taxon>
    </lineage>
</organism>
<evidence type="ECO:0000313" key="1">
    <source>
        <dbReference type="EMBL" id="KAI4345400.1"/>
    </source>
</evidence>
<comment type="caution">
    <text evidence="1">The sequence shown here is derived from an EMBL/GenBank/DDBJ whole genome shotgun (WGS) entry which is preliminary data.</text>
</comment>
<name>A0ACB9P9H9_BAUVA</name>
<proteinExistence type="predicted"/>
<dbReference type="EMBL" id="CM039430">
    <property type="protein sequence ID" value="KAI4345400.1"/>
    <property type="molecule type" value="Genomic_DNA"/>
</dbReference>
<protein>
    <submittedName>
        <fullName evidence="1">Uncharacterized protein</fullName>
    </submittedName>
</protein>